<keyword evidence="2" id="KW-0067">ATP-binding</keyword>
<feature type="domain" description="Abortive infection protein-like C-terminal" evidence="1">
    <location>
        <begin position="185"/>
        <end position="260"/>
    </location>
</feature>
<evidence type="ECO:0000313" key="3">
    <source>
        <dbReference type="Proteomes" id="UP000320431"/>
    </source>
</evidence>
<dbReference type="Pfam" id="PF14355">
    <property type="entry name" value="Abi_C"/>
    <property type="match status" value="1"/>
</dbReference>
<evidence type="ECO:0000313" key="2">
    <source>
        <dbReference type="EMBL" id="KAB8196222.1"/>
    </source>
</evidence>
<dbReference type="InterPro" id="IPR026001">
    <property type="entry name" value="Abi-like_C"/>
</dbReference>
<keyword evidence="2" id="KW-0347">Helicase</keyword>
<proteinExistence type="predicted"/>
<keyword evidence="2" id="KW-0547">Nucleotide-binding</keyword>
<dbReference type="Proteomes" id="UP000320431">
    <property type="component" value="Unassembled WGS sequence"/>
</dbReference>
<gene>
    <name evidence="2" type="ORF">FKV24_004555</name>
</gene>
<dbReference type="AlphaFoldDB" id="A0A508AWP3"/>
<comment type="caution">
    <text evidence="2">The sequence shown here is derived from an EMBL/GenBank/DDBJ whole genome shotgun (WGS) entry which is preliminary data.</text>
</comment>
<sequence length="268" mass="29631">MRREIPAAVLVLTAELASERETHATLDSLFTYADAPGDPPEGSKHAKALAWLRRANKESPDPLRVLGRVIEGYMDEVLDPNNRWDKERIEKRLKICSALASAELQYVAGGKITGAMGTPTRTLSEFIRERDLESIEQEFQRAVQNATASPRDAVSAASNILESVCKVIIADENLPAPAKQDLQSVWNVVRKHLGMDPSRVEDKDLQQILTGLLSVVHGIGSLRTHASSAHGAGRTHYKLEPRHARLAIHSAHTLCLFVLESWRRRGDG</sequence>
<evidence type="ECO:0000259" key="1">
    <source>
        <dbReference type="Pfam" id="PF14355"/>
    </source>
</evidence>
<protein>
    <submittedName>
        <fullName evidence="2">ATP-dependent RNA helicase HrpA</fullName>
    </submittedName>
</protein>
<dbReference type="GO" id="GO:0004386">
    <property type="term" value="F:helicase activity"/>
    <property type="evidence" value="ECO:0007669"/>
    <property type="project" value="UniProtKB-KW"/>
</dbReference>
<organism evidence="2 3">
    <name type="scientific">Marilutibacter maris</name>
    <dbReference type="NCBI Taxonomy" id="1605891"/>
    <lineage>
        <taxon>Bacteria</taxon>
        <taxon>Pseudomonadati</taxon>
        <taxon>Pseudomonadota</taxon>
        <taxon>Gammaproteobacteria</taxon>
        <taxon>Lysobacterales</taxon>
        <taxon>Lysobacteraceae</taxon>
        <taxon>Marilutibacter</taxon>
    </lineage>
</organism>
<reference evidence="2 3" key="1">
    <citation type="submission" date="2019-10" db="EMBL/GenBank/DDBJ databases">
        <title>Lysobacter alkalisoli sp. nov., isolated from saline-alkaline soil.</title>
        <authorList>
            <person name="Sun J.-Q."/>
        </authorList>
    </citation>
    <scope>NUCLEOTIDE SEQUENCE [LARGE SCALE GENOMIC DNA]</scope>
    <source>
        <strain evidence="2 3">KCTC 42381</strain>
    </source>
</reference>
<keyword evidence="2" id="KW-0378">Hydrolase</keyword>
<name>A0A508AWP3_9GAMM</name>
<accession>A0A508AWP3</accession>
<dbReference type="EMBL" id="VICD02000061">
    <property type="protein sequence ID" value="KAB8196222.1"/>
    <property type="molecule type" value="Genomic_DNA"/>
</dbReference>